<proteinExistence type="predicted"/>
<dbReference type="EMBL" id="JALHLG010000042">
    <property type="protein sequence ID" value="MCJ2188709.1"/>
    <property type="molecule type" value="Genomic_DNA"/>
</dbReference>
<name>A0ABT0BUJ2_9SPHN</name>
<gene>
    <name evidence="1" type="ORF">MTR66_18045</name>
</gene>
<dbReference type="SUPFAM" id="SSF48452">
    <property type="entry name" value="TPR-like"/>
    <property type="match status" value="1"/>
</dbReference>
<evidence type="ECO:0000313" key="2">
    <source>
        <dbReference type="Proteomes" id="UP001202281"/>
    </source>
</evidence>
<dbReference type="Proteomes" id="UP001202281">
    <property type="component" value="Unassembled WGS sequence"/>
</dbReference>
<organism evidence="1 2">
    <name type="scientific">Novosphingobium beihaiensis</name>
    <dbReference type="NCBI Taxonomy" id="2930389"/>
    <lineage>
        <taxon>Bacteria</taxon>
        <taxon>Pseudomonadati</taxon>
        <taxon>Pseudomonadota</taxon>
        <taxon>Alphaproteobacteria</taxon>
        <taxon>Sphingomonadales</taxon>
        <taxon>Sphingomonadaceae</taxon>
        <taxon>Novosphingobium</taxon>
    </lineage>
</organism>
<reference evidence="1 2" key="1">
    <citation type="submission" date="2022-04" db="EMBL/GenBank/DDBJ databases">
        <title>Identification of a novel bacterium isolated from mangrove sediments.</title>
        <authorList>
            <person name="Pan X."/>
        </authorList>
    </citation>
    <scope>NUCLEOTIDE SEQUENCE [LARGE SCALE GENOMIC DNA]</scope>
    <source>
        <strain evidence="1 2">B2638</strain>
    </source>
</reference>
<dbReference type="InterPro" id="IPR011990">
    <property type="entry name" value="TPR-like_helical_dom_sf"/>
</dbReference>
<dbReference type="Gene3D" id="1.25.40.10">
    <property type="entry name" value="Tetratricopeptide repeat domain"/>
    <property type="match status" value="1"/>
</dbReference>
<keyword evidence="2" id="KW-1185">Reference proteome</keyword>
<evidence type="ECO:0000313" key="1">
    <source>
        <dbReference type="EMBL" id="MCJ2188709.1"/>
    </source>
</evidence>
<dbReference type="RefSeq" id="WP_243923591.1">
    <property type="nucleotide sequence ID" value="NZ_JALHLG010000042.1"/>
</dbReference>
<accession>A0ABT0BUJ2</accession>
<comment type="caution">
    <text evidence="1">The sequence shown here is derived from an EMBL/GenBank/DDBJ whole genome shotgun (WGS) entry which is preliminary data.</text>
</comment>
<sequence length="220" mass="22879">MIWALVAGLAVLAFGLAVFVLKAPRGTWEAVAAALLLGIAGYVMQGTPGQAGAPKTAAETVSDNADALVEARLKVTNKGIPPNNKWVVFADGLARNGRYAEAAGILRGEVESHPGNSEAWLAMANALMAHAEGTATPAALYAYRQAIKAGPDEPGPPFFLGLALLQSGRVAETRDLWAGLLKHAPEDAPWRAPLAMQLQRLDAVISGQARGASDSPVSQP</sequence>
<protein>
    <submittedName>
        <fullName evidence="1">Cytochrome C biosynthesis protein</fullName>
    </submittedName>
</protein>